<evidence type="ECO:0000313" key="5">
    <source>
        <dbReference type="EMBL" id="RKP28191.1"/>
    </source>
</evidence>
<dbReference type="EMBL" id="KZ989112">
    <property type="protein sequence ID" value="RKP28191.1"/>
    <property type="molecule type" value="Genomic_DNA"/>
</dbReference>
<dbReference type="InterPro" id="IPR013094">
    <property type="entry name" value="AB_hydrolase_3"/>
</dbReference>
<organism evidence="5 6">
    <name type="scientific">Syncephalis pseudoplumigaleata</name>
    <dbReference type="NCBI Taxonomy" id="1712513"/>
    <lineage>
        <taxon>Eukaryota</taxon>
        <taxon>Fungi</taxon>
        <taxon>Fungi incertae sedis</taxon>
        <taxon>Zoopagomycota</taxon>
        <taxon>Zoopagomycotina</taxon>
        <taxon>Zoopagomycetes</taxon>
        <taxon>Zoopagales</taxon>
        <taxon>Piptocephalidaceae</taxon>
        <taxon>Syncephalis</taxon>
    </lineage>
</organism>
<dbReference type="InterPro" id="IPR029058">
    <property type="entry name" value="AB_hydrolase_fold"/>
</dbReference>
<evidence type="ECO:0000256" key="3">
    <source>
        <dbReference type="PROSITE-ProRule" id="PRU10038"/>
    </source>
</evidence>
<name>A0A4P9Z8B4_9FUNG</name>
<dbReference type="OrthoDB" id="408631at2759"/>
<dbReference type="AlphaFoldDB" id="A0A4P9Z8B4"/>
<dbReference type="PANTHER" id="PTHR48081">
    <property type="entry name" value="AB HYDROLASE SUPERFAMILY PROTEIN C4A8.06C"/>
    <property type="match status" value="1"/>
</dbReference>
<evidence type="ECO:0000259" key="4">
    <source>
        <dbReference type="Pfam" id="PF07859"/>
    </source>
</evidence>
<proteinExistence type="inferred from homology"/>
<dbReference type="InterPro" id="IPR050300">
    <property type="entry name" value="GDXG_lipolytic_enzyme"/>
</dbReference>
<dbReference type="PROSITE" id="PS01173">
    <property type="entry name" value="LIPASE_GDXG_HIS"/>
    <property type="match status" value="1"/>
</dbReference>
<dbReference type="PROSITE" id="PS01174">
    <property type="entry name" value="LIPASE_GDXG_SER"/>
    <property type="match status" value="1"/>
</dbReference>
<keyword evidence="6" id="KW-1185">Reference proteome</keyword>
<reference evidence="6" key="1">
    <citation type="journal article" date="2018" name="Nat. Microbiol.">
        <title>Leveraging single-cell genomics to expand the fungal tree of life.</title>
        <authorList>
            <person name="Ahrendt S.R."/>
            <person name="Quandt C.A."/>
            <person name="Ciobanu D."/>
            <person name="Clum A."/>
            <person name="Salamov A."/>
            <person name="Andreopoulos B."/>
            <person name="Cheng J.F."/>
            <person name="Woyke T."/>
            <person name="Pelin A."/>
            <person name="Henrissat B."/>
            <person name="Reynolds N.K."/>
            <person name="Benny G.L."/>
            <person name="Smith M.E."/>
            <person name="James T.Y."/>
            <person name="Grigoriev I.V."/>
        </authorList>
    </citation>
    <scope>NUCLEOTIDE SEQUENCE [LARGE SCALE GENOMIC DNA]</scope>
    <source>
        <strain evidence="6">Benny S71-1</strain>
    </source>
</reference>
<protein>
    <submittedName>
        <fullName evidence="5">Alpha/beta hydrolase fold-3</fullName>
    </submittedName>
</protein>
<dbReference type="Pfam" id="PF07859">
    <property type="entry name" value="Abhydrolase_3"/>
    <property type="match status" value="1"/>
</dbReference>
<feature type="domain" description="Alpha/beta hydrolase fold-3" evidence="4">
    <location>
        <begin position="2"/>
        <end position="204"/>
    </location>
</feature>
<feature type="non-terminal residue" evidence="5">
    <location>
        <position position="1"/>
    </location>
</feature>
<feature type="non-terminal residue" evidence="5">
    <location>
        <position position="205"/>
    </location>
</feature>
<dbReference type="InterPro" id="IPR033140">
    <property type="entry name" value="Lipase_GDXG_put_SER_AS"/>
</dbReference>
<dbReference type="PANTHER" id="PTHR48081:SF8">
    <property type="entry name" value="ALPHA_BETA HYDROLASE FOLD-3 DOMAIN-CONTAINING PROTEIN-RELATED"/>
    <property type="match status" value="1"/>
</dbReference>
<accession>A0A4P9Z8B4</accession>
<gene>
    <name evidence="5" type="ORF">SYNPS1DRAFT_7895</name>
</gene>
<feature type="active site" evidence="3">
    <location>
        <position position="102"/>
    </location>
</feature>
<evidence type="ECO:0000256" key="1">
    <source>
        <dbReference type="ARBA" id="ARBA00010515"/>
    </source>
</evidence>
<keyword evidence="2 5" id="KW-0378">Hydrolase</keyword>
<dbReference type="Proteomes" id="UP000278143">
    <property type="component" value="Unassembled WGS sequence"/>
</dbReference>
<dbReference type="Gene3D" id="3.40.50.1820">
    <property type="entry name" value="alpha/beta hydrolase"/>
    <property type="match status" value="1"/>
</dbReference>
<evidence type="ECO:0000256" key="2">
    <source>
        <dbReference type="ARBA" id="ARBA00022801"/>
    </source>
</evidence>
<evidence type="ECO:0000313" key="6">
    <source>
        <dbReference type="Proteomes" id="UP000278143"/>
    </source>
</evidence>
<sequence length="205" mass="21738">VVLYLHGGGYFAGSAATHRAVTSRLAQDTGAAVFALNYRLAPEHPFPAALQDALAAYFYLTQAYLTEATEGEQAGSDAGSIFPPRDDVPGIPPERIIVAGDSAGGGLAIALLLALRDLHLPMPAGATTLSPWLDQSGSSTGADTNSASDFLPNPHVIDEVNTPWWQSDADREHFYVRQRALLTCPYVSPLWANDLSGLPPILLVS</sequence>
<comment type="similarity">
    <text evidence="1">Belongs to the 'GDXG' lipolytic enzyme family.</text>
</comment>
<dbReference type="SUPFAM" id="SSF53474">
    <property type="entry name" value="alpha/beta-Hydrolases"/>
    <property type="match status" value="1"/>
</dbReference>
<dbReference type="GO" id="GO:0016787">
    <property type="term" value="F:hydrolase activity"/>
    <property type="evidence" value="ECO:0007669"/>
    <property type="project" value="UniProtKB-KW"/>
</dbReference>
<dbReference type="InterPro" id="IPR002168">
    <property type="entry name" value="Lipase_GDXG_HIS_AS"/>
</dbReference>